<dbReference type="GO" id="GO:0003700">
    <property type="term" value="F:DNA-binding transcription factor activity"/>
    <property type="evidence" value="ECO:0007669"/>
    <property type="project" value="InterPro"/>
</dbReference>
<evidence type="ECO:0008006" key="11">
    <source>
        <dbReference type="Google" id="ProtNLM"/>
    </source>
</evidence>
<evidence type="ECO:0000256" key="5">
    <source>
        <dbReference type="ARBA" id="ARBA00023125"/>
    </source>
</evidence>
<dbReference type="Proteomes" id="UP000178935">
    <property type="component" value="Unassembled WGS sequence"/>
</dbReference>
<dbReference type="Gene3D" id="1.10.10.10">
    <property type="entry name" value="Winged helix-like DNA-binding domain superfamily/Winged helix DNA-binding domain"/>
    <property type="match status" value="1"/>
</dbReference>
<keyword evidence="7" id="KW-0479">Metal-binding</keyword>
<reference evidence="9 10" key="1">
    <citation type="journal article" date="2016" name="Nat. Commun.">
        <title>Thousands of microbial genomes shed light on interconnected biogeochemical processes in an aquifer system.</title>
        <authorList>
            <person name="Anantharaman K."/>
            <person name="Brown C.T."/>
            <person name="Hug L.A."/>
            <person name="Sharon I."/>
            <person name="Castelle C.J."/>
            <person name="Probst A.J."/>
            <person name="Thomas B.C."/>
            <person name="Singh A."/>
            <person name="Wilkins M.J."/>
            <person name="Karaoz U."/>
            <person name="Brodie E.L."/>
            <person name="Williams K.H."/>
            <person name="Hubbard S.S."/>
            <person name="Banfield J.F."/>
        </authorList>
    </citation>
    <scope>NUCLEOTIDE SEQUENCE [LARGE SCALE GENOMIC DNA]</scope>
</reference>
<comment type="cofactor">
    <cofactor evidence="8">
        <name>Mn(2+)</name>
        <dbReference type="ChEBI" id="CHEBI:29035"/>
    </cofactor>
    <cofactor evidence="8">
        <name>Fe(2+)</name>
        <dbReference type="ChEBI" id="CHEBI:29033"/>
    </cofactor>
    <text evidence="8">Binds 1 Mn(2+) or Fe(2+) ion per subunit.</text>
</comment>
<dbReference type="InterPro" id="IPR036390">
    <property type="entry name" value="WH_DNA-bd_sf"/>
</dbReference>
<dbReference type="Pfam" id="PF01475">
    <property type="entry name" value="FUR"/>
    <property type="match status" value="1"/>
</dbReference>
<keyword evidence="5" id="KW-0238">DNA-binding</keyword>
<dbReference type="InterPro" id="IPR043135">
    <property type="entry name" value="Fur_C"/>
</dbReference>
<dbReference type="AlphaFoldDB" id="A0A1G2JN45"/>
<comment type="cofactor">
    <cofactor evidence="7">
        <name>Zn(2+)</name>
        <dbReference type="ChEBI" id="CHEBI:29105"/>
    </cofactor>
    <text evidence="7">Binds 1 zinc ion per subunit.</text>
</comment>
<evidence type="ECO:0000256" key="4">
    <source>
        <dbReference type="ARBA" id="ARBA00023015"/>
    </source>
</evidence>
<dbReference type="GO" id="GO:1900376">
    <property type="term" value="P:regulation of secondary metabolite biosynthetic process"/>
    <property type="evidence" value="ECO:0007669"/>
    <property type="project" value="TreeGrafter"/>
</dbReference>
<organism evidence="9 10">
    <name type="scientific">Candidatus Staskawiczbacteria bacterium RIFOXYD1_FULL_32_13</name>
    <dbReference type="NCBI Taxonomy" id="1802234"/>
    <lineage>
        <taxon>Bacteria</taxon>
        <taxon>Candidatus Staskawicziibacteriota</taxon>
    </lineage>
</organism>
<dbReference type="GO" id="GO:0045892">
    <property type="term" value="P:negative regulation of DNA-templated transcription"/>
    <property type="evidence" value="ECO:0007669"/>
    <property type="project" value="TreeGrafter"/>
</dbReference>
<feature type="binding site" evidence="7">
    <location>
        <position position="98"/>
    </location>
    <ligand>
        <name>Zn(2+)</name>
        <dbReference type="ChEBI" id="CHEBI:29105"/>
    </ligand>
</feature>
<accession>A0A1G2JN45</accession>
<dbReference type="EMBL" id="MHPU01000021">
    <property type="protein sequence ID" value="OGZ88502.1"/>
    <property type="molecule type" value="Genomic_DNA"/>
</dbReference>
<dbReference type="SUPFAM" id="SSF46785">
    <property type="entry name" value="Winged helix' DNA-binding domain"/>
    <property type="match status" value="1"/>
</dbReference>
<proteinExistence type="inferred from homology"/>
<name>A0A1G2JN45_9BACT</name>
<feature type="binding site" evidence="7">
    <location>
        <position position="142"/>
    </location>
    <ligand>
        <name>Zn(2+)</name>
        <dbReference type="ChEBI" id="CHEBI:29105"/>
    </ligand>
</feature>
<feature type="binding site" evidence="8">
    <location>
        <position position="131"/>
    </location>
    <ligand>
        <name>Fe cation</name>
        <dbReference type="ChEBI" id="CHEBI:24875"/>
    </ligand>
</feature>
<feature type="binding site" evidence="7">
    <location>
        <position position="101"/>
    </location>
    <ligand>
        <name>Zn(2+)</name>
        <dbReference type="ChEBI" id="CHEBI:29105"/>
    </ligand>
</feature>
<dbReference type="InterPro" id="IPR036388">
    <property type="entry name" value="WH-like_DNA-bd_sf"/>
</dbReference>
<dbReference type="GO" id="GO:0000976">
    <property type="term" value="F:transcription cis-regulatory region binding"/>
    <property type="evidence" value="ECO:0007669"/>
    <property type="project" value="TreeGrafter"/>
</dbReference>
<sequence>MIITNKKTHDTTHKTIQLFGGRLTKIRKAVISSLGEGCCLLTKEELIKKLKNKKINPDRSTIYRELQFLTKNHIILKNTISGKDYYEIPKDHHHHLICLKCSLIIKVDITNHLKKQEKQIAKQNQFNIINHSLEFYGYCHACGQAR</sequence>
<feature type="binding site" evidence="7">
    <location>
        <position position="139"/>
    </location>
    <ligand>
        <name>Zn(2+)</name>
        <dbReference type="ChEBI" id="CHEBI:29105"/>
    </ligand>
</feature>
<dbReference type="Gene3D" id="3.30.1490.190">
    <property type="match status" value="1"/>
</dbReference>
<evidence type="ECO:0000256" key="6">
    <source>
        <dbReference type="ARBA" id="ARBA00023163"/>
    </source>
</evidence>
<evidence type="ECO:0000256" key="2">
    <source>
        <dbReference type="ARBA" id="ARBA00022491"/>
    </source>
</evidence>
<keyword evidence="6" id="KW-0804">Transcription</keyword>
<comment type="similarity">
    <text evidence="1">Belongs to the Fur family.</text>
</comment>
<feature type="binding site" evidence="8">
    <location>
        <position position="92"/>
    </location>
    <ligand>
        <name>Fe cation</name>
        <dbReference type="ChEBI" id="CHEBI:24875"/>
    </ligand>
</feature>
<gene>
    <name evidence="9" type="ORF">A2561_01530</name>
</gene>
<dbReference type="PANTHER" id="PTHR33202:SF7">
    <property type="entry name" value="FERRIC UPTAKE REGULATION PROTEIN"/>
    <property type="match status" value="1"/>
</dbReference>
<keyword evidence="4" id="KW-0805">Transcription regulation</keyword>
<evidence type="ECO:0000256" key="3">
    <source>
        <dbReference type="ARBA" id="ARBA00022833"/>
    </source>
</evidence>
<protein>
    <recommendedName>
        <fullName evidence="11">Transcriptional repressor</fullName>
    </recommendedName>
</protein>
<comment type="caution">
    <text evidence="9">The sequence shown here is derived from an EMBL/GenBank/DDBJ whole genome shotgun (WGS) entry which is preliminary data.</text>
</comment>
<evidence type="ECO:0000313" key="9">
    <source>
        <dbReference type="EMBL" id="OGZ88502.1"/>
    </source>
</evidence>
<keyword evidence="2" id="KW-0678">Repressor</keyword>
<dbReference type="PANTHER" id="PTHR33202">
    <property type="entry name" value="ZINC UPTAKE REGULATION PROTEIN"/>
    <property type="match status" value="1"/>
</dbReference>
<evidence type="ECO:0000256" key="7">
    <source>
        <dbReference type="PIRSR" id="PIRSR602481-1"/>
    </source>
</evidence>
<keyword evidence="3 7" id="KW-0862">Zinc</keyword>
<evidence type="ECO:0000313" key="10">
    <source>
        <dbReference type="Proteomes" id="UP000178935"/>
    </source>
</evidence>
<keyword evidence="8" id="KW-0408">Iron</keyword>
<evidence type="ECO:0000256" key="8">
    <source>
        <dbReference type="PIRSR" id="PIRSR602481-2"/>
    </source>
</evidence>
<dbReference type="GO" id="GO:0008270">
    <property type="term" value="F:zinc ion binding"/>
    <property type="evidence" value="ECO:0007669"/>
    <property type="project" value="TreeGrafter"/>
</dbReference>
<dbReference type="InterPro" id="IPR002481">
    <property type="entry name" value="FUR"/>
</dbReference>
<evidence type="ECO:0000256" key="1">
    <source>
        <dbReference type="ARBA" id="ARBA00007957"/>
    </source>
</evidence>